<proteinExistence type="predicted"/>
<name>A0A369J6S9_HYPMA</name>
<keyword evidence="2" id="KW-1185">Reference proteome</keyword>
<protein>
    <submittedName>
        <fullName evidence="1">Uncharacterized protein</fullName>
    </submittedName>
</protein>
<dbReference type="Proteomes" id="UP000076154">
    <property type="component" value="Unassembled WGS sequence"/>
</dbReference>
<evidence type="ECO:0000313" key="1">
    <source>
        <dbReference type="EMBL" id="RDB17648.1"/>
    </source>
</evidence>
<comment type="caution">
    <text evidence="1">The sequence shown here is derived from an EMBL/GenBank/DDBJ whole genome shotgun (WGS) entry which is preliminary data.</text>
</comment>
<sequence length="128" mass="14589">MLPLPRRRAVPLRKVRCHVFDSGWIRDRDMIIKRENLSLATHQRCREEFPTSPNAVLLGQSASLHHHCITMKLPANTAFLQPLTPVGPDREGGVRVNSNRNWKFDLNPWGLPKTTGGIVLEYKPSVYP</sequence>
<dbReference type="AlphaFoldDB" id="A0A369J6S9"/>
<evidence type="ECO:0000313" key="2">
    <source>
        <dbReference type="Proteomes" id="UP000076154"/>
    </source>
</evidence>
<dbReference type="EMBL" id="LUEZ02000110">
    <property type="protein sequence ID" value="RDB17648.1"/>
    <property type="molecule type" value="Genomic_DNA"/>
</dbReference>
<accession>A0A369J6S9</accession>
<dbReference type="InParanoid" id="A0A369J6S9"/>
<gene>
    <name evidence="1" type="ORF">Hypma_001234</name>
</gene>
<organism evidence="1 2">
    <name type="scientific">Hypsizygus marmoreus</name>
    <name type="common">White beech mushroom</name>
    <name type="synonym">Agaricus marmoreus</name>
    <dbReference type="NCBI Taxonomy" id="39966"/>
    <lineage>
        <taxon>Eukaryota</taxon>
        <taxon>Fungi</taxon>
        <taxon>Dikarya</taxon>
        <taxon>Basidiomycota</taxon>
        <taxon>Agaricomycotina</taxon>
        <taxon>Agaricomycetes</taxon>
        <taxon>Agaricomycetidae</taxon>
        <taxon>Agaricales</taxon>
        <taxon>Tricholomatineae</taxon>
        <taxon>Lyophyllaceae</taxon>
        <taxon>Hypsizygus</taxon>
    </lineage>
</organism>
<reference evidence="1" key="1">
    <citation type="submission" date="2018-04" db="EMBL/GenBank/DDBJ databases">
        <title>Whole genome sequencing of Hypsizygus marmoreus.</title>
        <authorList>
            <person name="Choi I.-G."/>
            <person name="Min B."/>
            <person name="Kim J.-G."/>
            <person name="Kim S."/>
            <person name="Oh Y.-L."/>
            <person name="Kong W.-S."/>
            <person name="Park H."/>
            <person name="Jeong J."/>
            <person name="Song E.-S."/>
        </authorList>
    </citation>
    <scope>NUCLEOTIDE SEQUENCE [LARGE SCALE GENOMIC DNA]</scope>
    <source>
        <strain evidence="1">51987-8</strain>
    </source>
</reference>